<protein>
    <submittedName>
        <fullName evidence="2">Uncharacterized protein</fullName>
    </submittedName>
</protein>
<feature type="compositionally biased region" description="Basic and acidic residues" evidence="1">
    <location>
        <begin position="1"/>
        <end position="12"/>
    </location>
</feature>
<evidence type="ECO:0000313" key="2">
    <source>
        <dbReference type="EMBL" id="KAH1073341.1"/>
    </source>
</evidence>
<sequence>MAEASSMEKELADFSLDEEEDEGSPQGIKRIQHMLKLYSPQVVFFVETKLDSFQMDRVRRRCGFYCGIDVSATRTQGGSSLGWKGEALVSLRSFFNNHIDVDIEDNEVRSIW</sequence>
<comment type="caution">
    <text evidence="2">The sequence shown here is derived from an EMBL/GenBank/DDBJ whole genome shotgun (WGS) entry which is preliminary data.</text>
</comment>
<gene>
    <name evidence="2" type="ORF">J1N35_025669</name>
</gene>
<dbReference type="EMBL" id="JAIQCV010000008">
    <property type="protein sequence ID" value="KAH1073341.1"/>
    <property type="molecule type" value="Genomic_DNA"/>
</dbReference>
<reference evidence="2 3" key="1">
    <citation type="journal article" date="2021" name="Plant Biotechnol. J.">
        <title>Multi-omics assisted identification of the key and species-specific regulatory components of drought-tolerant mechanisms in Gossypium stocksii.</title>
        <authorList>
            <person name="Yu D."/>
            <person name="Ke L."/>
            <person name="Zhang D."/>
            <person name="Wu Y."/>
            <person name="Sun Y."/>
            <person name="Mei J."/>
            <person name="Sun J."/>
            <person name="Sun Y."/>
        </authorList>
    </citation>
    <scope>NUCLEOTIDE SEQUENCE [LARGE SCALE GENOMIC DNA]</scope>
    <source>
        <strain evidence="3">cv. E1</strain>
        <tissue evidence="2">Leaf</tissue>
    </source>
</reference>
<organism evidence="2 3">
    <name type="scientific">Gossypium stocksii</name>
    <dbReference type="NCBI Taxonomy" id="47602"/>
    <lineage>
        <taxon>Eukaryota</taxon>
        <taxon>Viridiplantae</taxon>
        <taxon>Streptophyta</taxon>
        <taxon>Embryophyta</taxon>
        <taxon>Tracheophyta</taxon>
        <taxon>Spermatophyta</taxon>
        <taxon>Magnoliopsida</taxon>
        <taxon>eudicotyledons</taxon>
        <taxon>Gunneridae</taxon>
        <taxon>Pentapetalae</taxon>
        <taxon>rosids</taxon>
        <taxon>malvids</taxon>
        <taxon>Malvales</taxon>
        <taxon>Malvaceae</taxon>
        <taxon>Malvoideae</taxon>
        <taxon>Gossypium</taxon>
    </lineage>
</organism>
<dbReference type="AlphaFoldDB" id="A0A9D3V8B9"/>
<accession>A0A9D3V8B9</accession>
<keyword evidence="3" id="KW-1185">Reference proteome</keyword>
<feature type="region of interest" description="Disordered" evidence="1">
    <location>
        <begin position="1"/>
        <end position="25"/>
    </location>
</feature>
<dbReference type="Proteomes" id="UP000828251">
    <property type="component" value="Unassembled WGS sequence"/>
</dbReference>
<evidence type="ECO:0000313" key="3">
    <source>
        <dbReference type="Proteomes" id="UP000828251"/>
    </source>
</evidence>
<dbReference type="OrthoDB" id="991388at2759"/>
<proteinExistence type="predicted"/>
<name>A0A9D3V8B9_9ROSI</name>
<evidence type="ECO:0000256" key="1">
    <source>
        <dbReference type="SAM" id="MobiDB-lite"/>
    </source>
</evidence>